<dbReference type="SMART" id="SM00855">
    <property type="entry name" value="PGAM"/>
    <property type="match status" value="1"/>
</dbReference>
<dbReference type="HOGENOM" id="CLU_039184_0_0_1"/>
<proteinExistence type="predicted"/>
<dbReference type="InterPro" id="IPR029033">
    <property type="entry name" value="His_PPase_superfam"/>
</dbReference>
<dbReference type="EMBL" id="GG692403">
    <property type="protein sequence ID" value="EER30678.1"/>
    <property type="molecule type" value="Genomic_DNA"/>
</dbReference>
<dbReference type="PANTHER" id="PTHR48100">
    <property type="entry name" value="BROAD-SPECIFICITY PHOSPHATASE YOR283W-RELATED"/>
    <property type="match status" value="1"/>
</dbReference>
<organism evidence="1 2">
    <name type="scientific">Candida tropicalis (strain ATCC MYA-3404 / T1)</name>
    <name type="common">Yeast</name>
    <dbReference type="NCBI Taxonomy" id="294747"/>
    <lineage>
        <taxon>Eukaryota</taxon>
        <taxon>Fungi</taxon>
        <taxon>Dikarya</taxon>
        <taxon>Ascomycota</taxon>
        <taxon>Saccharomycotina</taxon>
        <taxon>Pichiomycetes</taxon>
        <taxon>Debaryomycetaceae</taxon>
        <taxon>Candida/Lodderomyces clade</taxon>
        <taxon>Candida</taxon>
    </lineage>
</organism>
<evidence type="ECO:0008006" key="3">
    <source>
        <dbReference type="Google" id="ProtNLM"/>
    </source>
</evidence>
<keyword evidence="2" id="KW-1185">Reference proteome</keyword>
<dbReference type="VEuPathDB" id="FungiDB:CTRG_05674"/>
<dbReference type="Gene3D" id="3.40.50.1240">
    <property type="entry name" value="Phosphoglycerate mutase-like"/>
    <property type="match status" value="1"/>
</dbReference>
<dbReference type="Pfam" id="PF00300">
    <property type="entry name" value="His_Phos_1"/>
    <property type="match status" value="1"/>
</dbReference>
<protein>
    <recommendedName>
        <fullName evidence="3">Phosphoglycerate mutase</fullName>
    </recommendedName>
</protein>
<dbReference type="OrthoDB" id="496981at2759"/>
<dbReference type="eggNOG" id="KOG4754">
    <property type="taxonomic scope" value="Eukaryota"/>
</dbReference>
<evidence type="ECO:0000313" key="1">
    <source>
        <dbReference type="EMBL" id="EER30678.1"/>
    </source>
</evidence>
<dbReference type="SUPFAM" id="SSF53254">
    <property type="entry name" value="Phosphoglycerate mutase-like"/>
    <property type="match status" value="1"/>
</dbReference>
<dbReference type="GeneID" id="8300889"/>
<dbReference type="CDD" id="cd07067">
    <property type="entry name" value="HP_PGM_like"/>
    <property type="match status" value="1"/>
</dbReference>
<dbReference type="InterPro" id="IPR013078">
    <property type="entry name" value="His_Pase_superF_clade-1"/>
</dbReference>
<reference evidence="1 2" key="1">
    <citation type="journal article" date="2009" name="Nature">
        <title>Evolution of pathogenicity and sexual reproduction in eight Candida genomes.</title>
        <authorList>
            <person name="Butler G."/>
            <person name="Rasmussen M.D."/>
            <person name="Lin M.F."/>
            <person name="Santos M.A."/>
            <person name="Sakthikumar S."/>
            <person name="Munro C.A."/>
            <person name="Rheinbay E."/>
            <person name="Grabherr M."/>
            <person name="Forche A."/>
            <person name="Reedy J.L."/>
            <person name="Agrafioti I."/>
            <person name="Arnaud M.B."/>
            <person name="Bates S."/>
            <person name="Brown A.J."/>
            <person name="Brunke S."/>
            <person name="Costanzo M.C."/>
            <person name="Fitzpatrick D.A."/>
            <person name="de Groot P.W."/>
            <person name="Harris D."/>
            <person name="Hoyer L.L."/>
            <person name="Hube B."/>
            <person name="Klis F.M."/>
            <person name="Kodira C."/>
            <person name="Lennard N."/>
            <person name="Logue M.E."/>
            <person name="Martin R."/>
            <person name="Neiman A.M."/>
            <person name="Nikolaou E."/>
            <person name="Quail M.A."/>
            <person name="Quinn J."/>
            <person name="Santos M.C."/>
            <person name="Schmitzberger F.F."/>
            <person name="Sherlock G."/>
            <person name="Shah P."/>
            <person name="Silverstein K.A."/>
            <person name="Skrzypek M.S."/>
            <person name="Soll D."/>
            <person name="Staggs R."/>
            <person name="Stansfield I."/>
            <person name="Stumpf M.P."/>
            <person name="Sudbery P.E."/>
            <person name="Srikantha T."/>
            <person name="Zeng Q."/>
            <person name="Berman J."/>
            <person name="Berriman M."/>
            <person name="Heitman J."/>
            <person name="Gow N.A."/>
            <person name="Lorenz M.C."/>
            <person name="Birren B.W."/>
            <person name="Kellis M."/>
            <person name="Cuomo C.A."/>
        </authorList>
    </citation>
    <scope>NUCLEOTIDE SEQUENCE [LARGE SCALE GENOMIC DNA]</scope>
    <source>
        <strain evidence="2">ATCC MYA-3404 / T1</strain>
    </source>
</reference>
<evidence type="ECO:0000313" key="2">
    <source>
        <dbReference type="Proteomes" id="UP000002037"/>
    </source>
</evidence>
<sequence>MSKSVPNAIDIKDGIVLESDRVQYKELYDEYISTKSTHWEFSIVPGIFKQSLEETDEAVFDTIMSHFGIIPSWDEIIDHLHNLNQASDDNVQYKLLFLARHGQGYHNVKFAEDPEAWPIKWRGMNTDGRLTWGPDPELTELGVEQAKDNNKVWKQELLNNNQRNKQLIMPTRFFSSPMRRSVTTLINTWKDIVDLNEAKPLIQEHWRETIGVATCNQRRSKNEIAKDYEPFGFEVESEFVEEDIYWTPDYRETLGEQALRQYKGLEQLFDNYSNDEIVNITSHGNSIKAQLMVFGHRAFSIGTGGLIPVFVKGVKK</sequence>
<dbReference type="PANTHER" id="PTHR48100:SF1">
    <property type="entry name" value="HISTIDINE PHOSPHATASE FAMILY PROTEIN-RELATED"/>
    <property type="match status" value="1"/>
</dbReference>
<accession>C5MHY1</accession>
<dbReference type="AlphaFoldDB" id="C5MHY1"/>
<dbReference type="KEGG" id="ctp:CTRG_05674"/>
<dbReference type="RefSeq" id="XP_002551376.1">
    <property type="nucleotide sequence ID" value="XM_002551330.1"/>
</dbReference>
<dbReference type="Proteomes" id="UP000002037">
    <property type="component" value="Unassembled WGS sequence"/>
</dbReference>
<gene>
    <name evidence="1" type="ORF">CTRG_05674</name>
</gene>
<dbReference type="InterPro" id="IPR050275">
    <property type="entry name" value="PGM_Phosphatase"/>
</dbReference>
<dbReference type="GO" id="GO:0005737">
    <property type="term" value="C:cytoplasm"/>
    <property type="evidence" value="ECO:0007669"/>
    <property type="project" value="TreeGrafter"/>
</dbReference>
<dbReference type="GO" id="GO:0016791">
    <property type="term" value="F:phosphatase activity"/>
    <property type="evidence" value="ECO:0007669"/>
    <property type="project" value="TreeGrafter"/>
</dbReference>
<name>C5MHY1_CANTT</name>